<dbReference type="AlphaFoldDB" id="K9WP09"/>
<dbReference type="SUPFAM" id="SSF47598">
    <property type="entry name" value="Ribbon-helix-helix"/>
    <property type="match status" value="1"/>
</dbReference>
<keyword evidence="3" id="KW-1185">Reference proteome</keyword>
<sequence>MASDEIRRISIKLPQSEYERLEVYCQKTHRGKTEIIREFIRSLPEPEPEIEKK</sequence>
<evidence type="ECO:0000313" key="3">
    <source>
        <dbReference type="Proteomes" id="UP000010471"/>
    </source>
</evidence>
<dbReference type="KEGG" id="mic:Mic7113_6532"/>
<feature type="domain" description="Ribbon-helix-helix protein CopG" evidence="1">
    <location>
        <begin position="7"/>
        <end position="42"/>
    </location>
</feature>
<evidence type="ECO:0000259" key="1">
    <source>
        <dbReference type="Pfam" id="PF01402"/>
    </source>
</evidence>
<evidence type="ECO:0000313" key="2">
    <source>
        <dbReference type="EMBL" id="AFZ22110.1"/>
    </source>
</evidence>
<dbReference type="GO" id="GO:0006355">
    <property type="term" value="P:regulation of DNA-templated transcription"/>
    <property type="evidence" value="ECO:0007669"/>
    <property type="project" value="InterPro"/>
</dbReference>
<geneLocation type="plasmid" evidence="2 3">
    <name>pMIC7113.02</name>
</geneLocation>
<dbReference type="HOGENOM" id="CLU_202531_3_0_3"/>
<dbReference type="EMBL" id="CP003632">
    <property type="protein sequence ID" value="AFZ22110.1"/>
    <property type="molecule type" value="Genomic_DNA"/>
</dbReference>
<gene>
    <name evidence="2" type="ORF">Mic7113_6532</name>
</gene>
<dbReference type="InterPro" id="IPR002145">
    <property type="entry name" value="CopG"/>
</dbReference>
<dbReference type="InterPro" id="IPR010985">
    <property type="entry name" value="Ribbon_hlx_hlx"/>
</dbReference>
<dbReference type="OrthoDB" id="9155116at2"/>
<proteinExistence type="predicted"/>
<dbReference type="RefSeq" id="WP_015211504.1">
    <property type="nucleotide sequence ID" value="NC_019760.1"/>
</dbReference>
<organism evidence="2 3">
    <name type="scientific">Allocoleopsis franciscana PCC 7113</name>
    <dbReference type="NCBI Taxonomy" id="1173027"/>
    <lineage>
        <taxon>Bacteria</taxon>
        <taxon>Bacillati</taxon>
        <taxon>Cyanobacteriota</taxon>
        <taxon>Cyanophyceae</taxon>
        <taxon>Coleofasciculales</taxon>
        <taxon>Coleofasciculaceae</taxon>
        <taxon>Allocoleopsis</taxon>
        <taxon>Allocoleopsis franciscana</taxon>
    </lineage>
</organism>
<protein>
    <submittedName>
        <fullName evidence="2">Ribbon-helix-helix protein, copG family</fullName>
    </submittedName>
</protein>
<reference evidence="2 3" key="1">
    <citation type="submission" date="2012-06" db="EMBL/GenBank/DDBJ databases">
        <title>Finished plasmid 2 of genome of Microcoleus sp. PCC 7113.</title>
        <authorList>
            <consortium name="US DOE Joint Genome Institute"/>
            <person name="Gugger M."/>
            <person name="Coursin T."/>
            <person name="Rippka R."/>
            <person name="Tandeau De Marsac N."/>
            <person name="Huntemann M."/>
            <person name="Wei C.-L."/>
            <person name="Han J."/>
            <person name="Detter J.C."/>
            <person name="Han C."/>
            <person name="Tapia R."/>
            <person name="Chen A."/>
            <person name="Kyrpides N."/>
            <person name="Mavromatis K."/>
            <person name="Markowitz V."/>
            <person name="Szeto E."/>
            <person name="Ivanova N."/>
            <person name="Pagani I."/>
            <person name="Pati A."/>
            <person name="Goodwin L."/>
            <person name="Nordberg H.P."/>
            <person name="Cantor M.N."/>
            <person name="Hua S.X."/>
            <person name="Woyke T."/>
            <person name="Kerfeld C.A."/>
        </authorList>
    </citation>
    <scope>NUCLEOTIDE SEQUENCE [LARGE SCALE GENOMIC DNA]</scope>
    <source>
        <strain evidence="2 3">PCC 7113</strain>
        <plasmid evidence="2 3">pMIC7113.02</plasmid>
    </source>
</reference>
<dbReference type="Proteomes" id="UP000010471">
    <property type="component" value="Plasmid pMIC7113.02"/>
</dbReference>
<keyword evidence="2" id="KW-0614">Plasmid</keyword>
<accession>K9WP09</accession>
<dbReference type="Pfam" id="PF01402">
    <property type="entry name" value="RHH_1"/>
    <property type="match status" value="1"/>
</dbReference>
<name>K9WP09_9CYAN</name>